<dbReference type="AlphaFoldDB" id="A0A831K5I7"/>
<dbReference type="EMBL" id="DRCV01000194">
    <property type="protein sequence ID" value="HDK38241.1"/>
    <property type="molecule type" value="Genomic_DNA"/>
</dbReference>
<organism evidence="1">
    <name type="scientific">Thiolapillus brandeum</name>
    <dbReference type="NCBI Taxonomy" id="1076588"/>
    <lineage>
        <taxon>Bacteria</taxon>
        <taxon>Pseudomonadati</taxon>
        <taxon>Pseudomonadota</taxon>
        <taxon>Gammaproteobacteria</taxon>
        <taxon>Chromatiales</taxon>
        <taxon>Sedimenticolaceae</taxon>
        <taxon>Thiolapillus</taxon>
    </lineage>
</organism>
<name>A0A831K5I7_9GAMM</name>
<gene>
    <name evidence="1" type="ORF">ENG92_04415</name>
</gene>
<reference evidence="1" key="1">
    <citation type="journal article" date="2020" name="mSystems">
        <title>Genome- and Community-Level Interaction Insights into Carbon Utilization and Element Cycling Functions of Hydrothermarchaeota in Hydrothermal Sediment.</title>
        <authorList>
            <person name="Zhou Z."/>
            <person name="Liu Y."/>
            <person name="Xu W."/>
            <person name="Pan J."/>
            <person name="Luo Z.H."/>
            <person name="Li M."/>
        </authorList>
    </citation>
    <scope>NUCLEOTIDE SEQUENCE [LARGE SCALE GENOMIC DNA]</scope>
    <source>
        <strain evidence="1">HyVt-26</strain>
    </source>
</reference>
<dbReference type="Proteomes" id="UP000885822">
    <property type="component" value="Unassembled WGS sequence"/>
</dbReference>
<keyword evidence="1" id="KW-0378">Hydrolase</keyword>
<proteinExistence type="predicted"/>
<comment type="caution">
    <text evidence="1">The sequence shown here is derived from an EMBL/GenBank/DDBJ whole genome shotgun (WGS) entry which is preliminary data.</text>
</comment>
<protein>
    <submittedName>
        <fullName evidence="1">ADP-ribosyl-(Dinitrogen reductase) hydrolase</fullName>
    </submittedName>
</protein>
<dbReference type="GO" id="GO:0016787">
    <property type="term" value="F:hydrolase activity"/>
    <property type="evidence" value="ECO:0007669"/>
    <property type="project" value="UniProtKB-KW"/>
</dbReference>
<sequence>MGLKISPGVKEKLKKKHCVADDEITQCFAGRAGRYLMDRREDHQTDPPTLWFIAETDYGRLLKVVFIQSGDDIIIKTAYAPNDVEIDIYNRYG</sequence>
<evidence type="ECO:0000313" key="1">
    <source>
        <dbReference type="EMBL" id="HDK38241.1"/>
    </source>
</evidence>
<accession>A0A831K5I7</accession>